<dbReference type="AlphaFoldDB" id="C0E8P6"/>
<sequence length="59" mass="6545">MIKTHKFFTPLFCRQLCICDSGQRSASAACRVICSAIFPGSVSRNAQKVCRRFIKMSSG</sequence>
<accession>C0E8P6</accession>
<dbReference type="Proteomes" id="UP000003340">
    <property type="component" value="Unassembled WGS sequence"/>
</dbReference>
<reference evidence="1 2" key="1">
    <citation type="submission" date="2009-01" db="EMBL/GenBank/DDBJ databases">
        <authorList>
            <person name="Fulton L."/>
            <person name="Clifton S."/>
            <person name="Fulton B."/>
            <person name="Xu J."/>
            <person name="Minx P."/>
            <person name="Pepin K.H."/>
            <person name="Johnson M."/>
            <person name="Bhonagiri V."/>
            <person name="Nash W.E."/>
            <person name="Mardis E.R."/>
            <person name="Wilson R.K."/>
        </authorList>
    </citation>
    <scope>NUCLEOTIDE SEQUENCE [LARGE SCALE GENOMIC DNA]</scope>
    <source>
        <strain evidence="1 2">DSM 5476</strain>
    </source>
</reference>
<dbReference type="EMBL" id="ACEC01000008">
    <property type="protein sequence ID" value="EEG32172.1"/>
    <property type="molecule type" value="Genomic_DNA"/>
</dbReference>
<organism evidence="1 2">
    <name type="scientific">[Clostridium] methylpentosum DSM 5476</name>
    <dbReference type="NCBI Taxonomy" id="537013"/>
    <lineage>
        <taxon>Bacteria</taxon>
        <taxon>Bacillati</taxon>
        <taxon>Bacillota</taxon>
        <taxon>Clostridia</taxon>
        <taxon>Eubacteriales</taxon>
        <taxon>Oscillospiraceae</taxon>
        <taxon>Oscillospiraceae incertae sedis</taxon>
    </lineage>
</organism>
<evidence type="ECO:0000313" key="1">
    <source>
        <dbReference type="EMBL" id="EEG32172.1"/>
    </source>
</evidence>
<proteinExistence type="predicted"/>
<evidence type="ECO:0000313" key="2">
    <source>
        <dbReference type="Proteomes" id="UP000003340"/>
    </source>
</evidence>
<reference evidence="1 2" key="2">
    <citation type="submission" date="2009-02" db="EMBL/GenBank/DDBJ databases">
        <title>Draft genome sequence of Clostridium methylpentosum (DSM 5476).</title>
        <authorList>
            <person name="Sudarsanam P."/>
            <person name="Ley R."/>
            <person name="Guruge J."/>
            <person name="Turnbaugh P.J."/>
            <person name="Mahowald M."/>
            <person name="Liep D."/>
            <person name="Gordon J."/>
        </authorList>
    </citation>
    <scope>NUCLEOTIDE SEQUENCE [LARGE SCALE GENOMIC DNA]</scope>
    <source>
        <strain evidence="1 2">DSM 5476</strain>
    </source>
</reference>
<comment type="caution">
    <text evidence="1">The sequence shown here is derived from an EMBL/GenBank/DDBJ whole genome shotgun (WGS) entry which is preliminary data.</text>
</comment>
<name>C0E8P6_9FIRM</name>
<protein>
    <submittedName>
        <fullName evidence="1">Uncharacterized protein</fullName>
    </submittedName>
</protein>
<dbReference type="HOGENOM" id="CLU_2952190_0_0_9"/>
<gene>
    <name evidence="1" type="ORF">CLOSTMETH_00191</name>
</gene>
<keyword evidence="2" id="KW-1185">Reference proteome</keyword>